<keyword evidence="6 14" id="KW-0931">ER-Golgi transport</keyword>
<dbReference type="InterPro" id="IPR024156">
    <property type="entry name" value="Small_GTPase_ARF"/>
</dbReference>
<feature type="binding site" evidence="11">
    <location>
        <begin position="126"/>
        <end position="129"/>
    </location>
    <ligand>
        <name>GTP</name>
        <dbReference type="ChEBI" id="CHEBI:37565"/>
    </ligand>
</feature>
<dbReference type="PROSITE" id="PS51417">
    <property type="entry name" value="ARF"/>
    <property type="match status" value="1"/>
</dbReference>
<comment type="function">
    <text evidence="14">GTP-binding protein involved in protein trafficking; modulates vesicle budding and uncoating within the Golgi apparatus.</text>
</comment>
<dbReference type="GO" id="GO:0005794">
    <property type="term" value="C:Golgi apparatus"/>
    <property type="evidence" value="ECO:0007669"/>
    <property type="project" value="UniProtKB-SubCell"/>
</dbReference>
<dbReference type="PROSITE" id="PS51419">
    <property type="entry name" value="RAB"/>
    <property type="match status" value="1"/>
</dbReference>
<feature type="binding site" evidence="11">
    <location>
        <position position="70"/>
    </location>
    <ligand>
        <name>GTP</name>
        <dbReference type="ChEBI" id="CHEBI:37565"/>
    </ligand>
</feature>
<dbReference type="PRINTS" id="PR00328">
    <property type="entry name" value="SAR1GTPBP"/>
</dbReference>
<keyword evidence="7 14" id="KW-0653">Protein transport</keyword>
<evidence type="ECO:0000256" key="12">
    <source>
        <dbReference type="PIRSR" id="PIRSR606689-2"/>
    </source>
</evidence>
<evidence type="ECO:0000256" key="1">
    <source>
        <dbReference type="ARBA" id="ARBA00004555"/>
    </source>
</evidence>
<comment type="similarity">
    <text evidence="2 13">Belongs to the small GTPase superfamily. Arf family.</text>
</comment>
<dbReference type="GO" id="GO:0016192">
    <property type="term" value="P:vesicle-mediated transport"/>
    <property type="evidence" value="ECO:0007669"/>
    <property type="project" value="UniProtKB-UniRule"/>
</dbReference>
<keyword evidence="16" id="KW-1185">Reference proteome</keyword>
<evidence type="ECO:0000313" key="16">
    <source>
        <dbReference type="Proteomes" id="UP000095358"/>
    </source>
</evidence>
<keyword evidence="5 11" id="KW-0547">Nucleotide-binding</keyword>
<feature type="binding site" evidence="11">
    <location>
        <begin position="24"/>
        <end position="31"/>
    </location>
    <ligand>
        <name>GTP</name>
        <dbReference type="ChEBI" id="CHEBI:37565"/>
    </ligand>
</feature>
<gene>
    <name evidence="15" type="ORF">AWRI3580_g2880</name>
</gene>
<dbReference type="GO" id="GO:0003924">
    <property type="term" value="F:GTPase activity"/>
    <property type="evidence" value="ECO:0007669"/>
    <property type="project" value="UniProtKB-UniRule"/>
</dbReference>
<dbReference type="STRING" id="29833.A0A1E5RJY0"/>
<dbReference type="InterPro" id="IPR027417">
    <property type="entry name" value="P-loop_NTPase"/>
</dbReference>
<dbReference type="GO" id="GO:0005525">
    <property type="term" value="F:GTP binding"/>
    <property type="evidence" value="ECO:0007669"/>
    <property type="project" value="UniProtKB-UniRule"/>
</dbReference>
<dbReference type="InterPro" id="IPR006689">
    <property type="entry name" value="Small_GTPase_ARF/SAR"/>
</dbReference>
<sequence>MGLSFSSLFDSLFGHKEMRILMIGLDGAGKTTVLYKLKLGEVVTTIPTIGFNVETVEYKNISFTVWDVGGQTKIRPLWRHYYRNTQGVIFVVDSNDRSRISEARDTLQNILSEDEIRNAVLLVFANKQDLPDAMSAAEITEKLGLQSIRKRQWFIQSTCATTGVGLYEGLEWLSTTLKNQA</sequence>
<keyword evidence="12" id="KW-0460">Magnesium</keyword>
<dbReference type="EMBL" id="LPNN01000005">
    <property type="protein sequence ID" value="OEJ87229.1"/>
    <property type="molecule type" value="Genomic_DNA"/>
</dbReference>
<evidence type="ECO:0000256" key="4">
    <source>
        <dbReference type="ARBA" id="ARBA00022707"/>
    </source>
</evidence>
<dbReference type="PANTHER" id="PTHR11711">
    <property type="entry name" value="ADP RIBOSYLATION FACTOR-RELATED"/>
    <property type="match status" value="1"/>
</dbReference>
<evidence type="ECO:0000256" key="5">
    <source>
        <dbReference type="ARBA" id="ARBA00022741"/>
    </source>
</evidence>
<dbReference type="Proteomes" id="UP000095358">
    <property type="component" value="Unassembled WGS sequence"/>
</dbReference>
<feature type="binding site" evidence="12">
    <location>
        <position position="48"/>
    </location>
    <ligand>
        <name>Mg(2+)</name>
        <dbReference type="ChEBI" id="CHEBI:18420"/>
    </ligand>
</feature>
<dbReference type="GO" id="GO:0015031">
    <property type="term" value="P:protein transport"/>
    <property type="evidence" value="ECO:0007669"/>
    <property type="project" value="UniProtKB-KW"/>
</dbReference>
<name>A0A1E5RJY0_HANUV</name>
<dbReference type="CDD" id="cd04150">
    <property type="entry name" value="Arf1_5_like"/>
    <property type="match status" value="1"/>
</dbReference>
<accession>A0A1E5RJY0</accession>
<proteinExistence type="inferred from homology"/>
<dbReference type="Gene3D" id="3.40.50.300">
    <property type="entry name" value="P-loop containing nucleotide triphosphate hydrolases"/>
    <property type="match status" value="1"/>
</dbReference>
<dbReference type="GO" id="GO:0046872">
    <property type="term" value="F:metal ion binding"/>
    <property type="evidence" value="ECO:0007669"/>
    <property type="project" value="UniProtKB-KW"/>
</dbReference>
<evidence type="ECO:0000256" key="9">
    <source>
        <dbReference type="ARBA" id="ARBA00023134"/>
    </source>
</evidence>
<evidence type="ECO:0000256" key="10">
    <source>
        <dbReference type="ARBA" id="ARBA00023288"/>
    </source>
</evidence>
<dbReference type="NCBIfam" id="TIGR00231">
    <property type="entry name" value="small_GTP"/>
    <property type="match status" value="1"/>
</dbReference>
<dbReference type="InterPro" id="IPR045872">
    <property type="entry name" value="Arf1-5-like"/>
</dbReference>
<keyword evidence="4 14" id="KW-0519">Myristate</keyword>
<evidence type="ECO:0000256" key="8">
    <source>
        <dbReference type="ARBA" id="ARBA00023034"/>
    </source>
</evidence>
<protein>
    <recommendedName>
        <fullName evidence="14">ADP-ribosylation factor</fullName>
    </recommendedName>
</protein>
<keyword evidence="10 14" id="KW-0449">Lipoprotein</keyword>
<dbReference type="Pfam" id="PF00025">
    <property type="entry name" value="Arf"/>
    <property type="match status" value="1"/>
</dbReference>
<feature type="binding site" evidence="12">
    <location>
        <position position="31"/>
    </location>
    <ligand>
        <name>Mg(2+)</name>
        <dbReference type="ChEBI" id="CHEBI:18420"/>
    </ligand>
</feature>
<dbReference type="SMART" id="SM00178">
    <property type="entry name" value="SAR"/>
    <property type="match status" value="1"/>
</dbReference>
<comment type="subcellular location">
    <subcellularLocation>
        <location evidence="1 14">Golgi apparatus</location>
    </subcellularLocation>
</comment>
<organism evidence="15 16">
    <name type="scientific">Hanseniaspora uvarum</name>
    <name type="common">Yeast</name>
    <name type="synonym">Kloeckera apiculata</name>
    <dbReference type="NCBI Taxonomy" id="29833"/>
    <lineage>
        <taxon>Eukaryota</taxon>
        <taxon>Fungi</taxon>
        <taxon>Dikarya</taxon>
        <taxon>Ascomycota</taxon>
        <taxon>Saccharomycotina</taxon>
        <taxon>Saccharomycetes</taxon>
        <taxon>Saccharomycodales</taxon>
        <taxon>Saccharomycodaceae</taxon>
        <taxon>Hanseniaspora</taxon>
    </lineage>
</organism>
<keyword evidence="9 11" id="KW-0342">GTP-binding</keyword>
<reference evidence="16" key="1">
    <citation type="journal article" date="2016" name="Genome Announc.">
        <title>Genome sequences of three species of Hanseniaspora isolated from spontaneous wine fermentations.</title>
        <authorList>
            <person name="Sternes P.R."/>
            <person name="Lee D."/>
            <person name="Kutyna D.R."/>
            <person name="Borneman A.R."/>
        </authorList>
    </citation>
    <scope>NUCLEOTIDE SEQUENCE [LARGE SCALE GENOMIC DNA]</scope>
    <source>
        <strain evidence="16">AWRI3580</strain>
    </source>
</reference>
<evidence type="ECO:0000256" key="3">
    <source>
        <dbReference type="ARBA" id="ARBA00022448"/>
    </source>
</evidence>
<evidence type="ECO:0000256" key="13">
    <source>
        <dbReference type="RuleBase" id="RU003925"/>
    </source>
</evidence>
<evidence type="ECO:0000256" key="6">
    <source>
        <dbReference type="ARBA" id="ARBA00022892"/>
    </source>
</evidence>
<dbReference type="SMART" id="SM00175">
    <property type="entry name" value="RAB"/>
    <property type="match status" value="1"/>
</dbReference>
<evidence type="ECO:0000256" key="14">
    <source>
        <dbReference type="RuleBase" id="RU369003"/>
    </source>
</evidence>
<dbReference type="SMART" id="SM00177">
    <property type="entry name" value="ARF"/>
    <property type="match status" value="1"/>
</dbReference>
<dbReference type="FunFam" id="3.40.50.300:FF:000024">
    <property type="entry name" value="ADP-ribosylation factor 1"/>
    <property type="match status" value="1"/>
</dbReference>
<evidence type="ECO:0000256" key="11">
    <source>
        <dbReference type="PIRSR" id="PIRSR606689-1"/>
    </source>
</evidence>
<evidence type="ECO:0000313" key="15">
    <source>
        <dbReference type="EMBL" id="OEJ87229.1"/>
    </source>
</evidence>
<comment type="caution">
    <text evidence="15">The sequence shown here is derived from an EMBL/GenBank/DDBJ whole genome shotgun (WGS) entry which is preliminary data.</text>
</comment>
<dbReference type="InterPro" id="IPR005225">
    <property type="entry name" value="Small_GTP-bd"/>
</dbReference>
<evidence type="ECO:0000256" key="7">
    <source>
        <dbReference type="ARBA" id="ARBA00022927"/>
    </source>
</evidence>
<evidence type="ECO:0000256" key="2">
    <source>
        <dbReference type="ARBA" id="ARBA00010290"/>
    </source>
</evidence>
<dbReference type="SUPFAM" id="SSF52540">
    <property type="entry name" value="P-loop containing nucleoside triphosphate hydrolases"/>
    <property type="match status" value="1"/>
</dbReference>
<dbReference type="VEuPathDB" id="FungiDB:AWRI3580_g2880"/>
<dbReference type="OrthoDB" id="2011769at2759"/>
<keyword evidence="12" id="KW-0479">Metal-binding</keyword>
<keyword evidence="8 14" id="KW-0333">Golgi apparatus</keyword>
<keyword evidence="3 14" id="KW-0813">Transport</keyword>
<dbReference type="AlphaFoldDB" id="A0A1E5RJY0"/>